<evidence type="ECO:0000256" key="1">
    <source>
        <dbReference type="ARBA" id="ARBA00008769"/>
    </source>
</evidence>
<evidence type="ECO:0000313" key="3">
    <source>
        <dbReference type="EMBL" id="QDS90961.1"/>
    </source>
</evidence>
<sequence>MGSKRKPIDKQGVKRTRTNSRQILNPLQQMMHSLAKSHAAIVIACIVSVAGILSVRADERRAFCDDAAHCCVDPAGKDICAREYFLGDWCGIRPCLQDSGITPFLYYDSITAANVDDGIEADQDFTGQVYAGADLDLDTLLGWNRTTLKISTVQRHGDSISPSVGGIYDPMCIFGGQVLFLYQLWLEREVCDNWAIKAGRVSADTDFLNDGLYRYSLSTAINGPIRATLLESTVTSFPFPVWGGRVKYTPDDKHQFQVGAYQIGDGMFDFTKHGLDFSIRSDDGVSILMQYDWTSTICERPTHLFVGAVNSFFEFDNHDGVGTTDYVLRVYAHLAVEVFPNLTVFGFAANSEQDEVALTPLQISFGINGKGMFSSRPDDHTMFFATCGDLSHDYGDSIGEAVDHEIVYEVGHRFQILPSAYIQPALQYIVTPGGTGDIANSTVVGAWVGATF</sequence>
<comment type="similarity">
    <text evidence="1 2">Belongs to the OprB family.</text>
</comment>
<dbReference type="GO" id="GO:0015288">
    <property type="term" value="F:porin activity"/>
    <property type="evidence" value="ECO:0007669"/>
    <property type="project" value="InterPro"/>
</dbReference>
<dbReference type="GO" id="GO:0008643">
    <property type="term" value="P:carbohydrate transport"/>
    <property type="evidence" value="ECO:0007669"/>
    <property type="project" value="InterPro"/>
</dbReference>
<dbReference type="PANTHER" id="PTHR37944">
    <property type="entry name" value="PORIN B"/>
    <property type="match status" value="1"/>
</dbReference>
<gene>
    <name evidence="3" type="primary">oprB_2</name>
    <name evidence="3" type="ORF">EC9_51800</name>
</gene>
<dbReference type="Gene3D" id="2.40.160.180">
    <property type="entry name" value="Carbohydrate-selective porin OprB"/>
    <property type="match status" value="1"/>
</dbReference>
<name>A0A517M7V1_9BACT</name>
<dbReference type="GO" id="GO:0016020">
    <property type="term" value="C:membrane"/>
    <property type="evidence" value="ECO:0007669"/>
    <property type="project" value="InterPro"/>
</dbReference>
<keyword evidence="4" id="KW-1185">Reference proteome</keyword>
<dbReference type="AlphaFoldDB" id="A0A517M7V1"/>
<dbReference type="PANTHER" id="PTHR37944:SF1">
    <property type="entry name" value="PORIN B"/>
    <property type="match status" value="1"/>
</dbReference>
<dbReference type="Proteomes" id="UP000319557">
    <property type="component" value="Chromosome"/>
</dbReference>
<dbReference type="EMBL" id="CP036261">
    <property type="protein sequence ID" value="QDS90961.1"/>
    <property type="molecule type" value="Genomic_DNA"/>
</dbReference>
<dbReference type="InterPro" id="IPR038673">
    <property type="entry name" value="OprB_sf"/>
</dbReference>
<dbReference type="Pfam" id="PF04966">
    <property type="entry name" value="OprB"/>
    <property type="match status" value="1"/>
</dbReference>
<evidence type="ECO:0000313" key="4">
    <source>
        <dbReference type="Proteomes" id="UP000319557"/>
    </source>
</evidence>
<protein>
    <submittedName>
        <fullName evidence="3">Porin B</fullName>
    </submittedName>
</protein>
<dbReference type="KEGG" id="ruv:EC9_51800"/>
<proteinExistence type="inferred from homology"/>
<organism evidence="3 4">
    <name type="scientific">Rosistilla ulvae</name>
    <dbReference type="NCBI Taxonomy" id="1930277"/>
    <lineage>
        <taxon>Bacteria</taxon>
        <taxon>Pseudomonadati</taxon>
        <taxon>Planctomycetota</taxon>
        <taxon>Planctomycetia</taxon>
        <taxon>Pirellulales</taxon>
        <taxon>Pirellulaceae</taxon>
        <taxon>Rosistilla</taxon>
    </lineage>
</organism>
<accession>A0A517M7V1</accession>
<dbReference type="InterPro" id="IPR052932">
    <property type="entry name" value="OprB_Porin"/>
</dbReference>
<reference evidence="3 4" key="1">
    <citation type="submission" date="2019-02" db="EMBL/GenBank/DDBJ databases">
        <title>Deep-cultivation of Planctomycetes and their phenomic and genomic characterization uncovers novel biology.</title>
        <authorList>
            <person name="Wiegand S."/>
            <person name="Jogler M."/>
            <person name="Boedeker C."/>
            <person name="Pinto D."/>
            <person name="Vollmers J."/>
            <person name="Rivas-Marin E."/>
            <person name="Kohn T."/>
            <person name="Peeters S.H."/>
            <person name="Heuer A."/>
            <person name="Rast P."/>
            <person name="Oberbeckmann S."/>
            <person name="Bunk B."/>
            <person name="Jeske O."/>
            <person name="Meyerdierks A."/>
            <person name="Storesund J.E."/>
            <person name="Kallscheuer N."/>
            <person name="Luecker S."/>
            <person name="Lage O.M."/>
            <person name="Pohl T."/>
            <person name="Merkel B.J."/>
            <person name="Hornburger P."/>
            <person name="Mueller R.-W."/>
            <person name="Bruemmer F."/>
            <person name="Labrenz M."/>
            <person name="Spormann A.M."/>
            <person name="Op den Camp H."/>
            <person name="Overmann J."/>
            <person name="Amann R."/>
            <person name="Jetten M.S.M."/>
            <person name="Mascher T."/>
            <person name="Medema M.H."/>
            <person name="Devos D.P."/>
            <person name="Kaster A.-K."/>
            <person name="Ovreas L."/>
            <person name="Rohde M."/>
            <person name="Galperin M.Y."/>
            <person name="Jogler C."/>
        </authorList>
    </citation>
    <scope>NUCLEOTIDE SEQUENCE [LARGE SCALE GENOMIC DNA]</scope>
    <source>
        <strain evidence="3 4">EC9</strain>
    </source>
</reference>
<evidence type="ECO:0000256" key="2">
    <source>
        <dbReference type="RuleBase" id="RU363072"/>
    </source>
</evidence>
<dbReference type="InterPro" id="IPR007049">
    <property type="entry name" value="Carb-sel_porin_OprB"/>
</dbReference>